<dbReference type="EMBL" id="LHXS01000010">
    <property type="protein sequence ID" value="KXA97525.1"/>
    <property type="molecule type" value="Genomic_DNA"/>
</dbReference>
<sequence length="150" mass="17229">DNTLNASKFQLQLLKIDDVCSSRKDMGKRQILRGVDDLLEFDRDYVAKQKPRGESLPGKFLHFLVFLLKDMPSRHGTTDPATDSWEARGSAKIKEGDIVEIVEDQRKGETKIENERYYLYKEGVLEEISKPEVKEILEKRDQKDSNGASI</sequence>
<comment type="caution">
    <text evidence="1">The sequence shown here is derived from an EMBL/GenBank/DDBJ whole genome shotgun (WGS) entry which is preliminary data.</text>
</comment>
<proteinExistence type="predicted"/>
<keyword evidence="2" id="KW-1185">Reference proteome</keyword>
<accession>A0A133UTI5</accession>
<evidence type="ECO:0000313" key="1">
    <source>
        <dbReference type="EMBL" id="KXA97525.1"/>
    </source>
</evidence>
<protein>
    <submittedName>
        <fullName evidence="1">Uncharacterized protein</fullName>
    </submittedName>
</protein>
<evidence type="ECO:0000313" key="2">
    <source>
        <dbReference type="Proteomes" id="UP000070414"/>
    </source>
</evidence>
<reference evidence="1 2" key="1">
    <citation type="journal article" date="2016" name="Sci. Rep.">
        <title>Metabolic traits of an uncultured archaeal lineage -MSBL1- from brine pools of the Red Sea.</title>
        <authorList>
            <person name="Mwirichia R."/>
            <person name="Alam I."/>
            <person name="Rashid M."/>
            <person name="Vinu M."/>
            <person name="Ba-Alawi W."/>
            <person name="Anthony Kamau A."/>
            <person name="Kamanda Ngugi D."/>
            <person name="Goker M."/>
            <person name="Klenk H.P."/>
            <person name="Bajic V."/>
            <person name="Stingl U."/>
        </authorList>
    </citation>
    <scope>NUCLEOTIDE SEQUENCE [LARGE SCALE GENOMIC DNA]</scope>
    <source>
        <strain evidence="1">SCGC-AAA259I14</strain>
    </source>
</reference>
<gene>
    <name evidence="1" type="ORF">AKJ38_01020</name>
</gene>
<name>A0A133UTI5_9EURY</name>
<organism evidence="1 2">
    <name type="scientific">candidate division MSBL1 archaeon SCGC-AAA259I14</name>
    <dbReference type="NCBI Taxonomy" id="1698268"/>
    <lineage>
        <taxon>Archaea</taxon>
        <taxon>Methanobacteriati</taxon>
        <taxon>Methanobacteriota</taxon>
        <taxon>candidate division MSBL1</taxon>
    </lineage>
</organism>
<dbReference type="AlphaFoldDB" id="A0A133UTI5"/>
<dbReference type="Proteomes" id="UP000070414">
    <property type="component" value="Unassembled WGS sequence"/>
</dbReference>
<feature type="non-terminal residue" evidence="1">
    <location>
        <position position="1"/>
    </location>
</feature>